<keyword evidence="3" id="KW-1185">Reference proteome</keyword>
<feature type="compositionally biased region" description="Basic and acidic residues" evidence="1">
    <location>
        <begin position="374"/>
        <end position="391"/>
    </location>
</feature>
<dbReference type="EMBL" id="EQ973773">
    <property type="protein sequence ID" value="EEF51782.1"/>
    <property type="molecule type" value="Genomic_DNA"/>
</dbReference>
<dbReference type="Proteomes" id="UP000008311">
    <property type="component" value="Unassembled WGS sequence"/>
</dbReference>
<name>B9RAF5_RICCO</name>
<gene>
    <name evidence="2" type="ORF">RCOM_1506040</name>
</gene>
<dbReference type="eggNOG" id="ENOG502QS8B">
    <property type="taxonomic scope" value="Eukaryota"/>
</dbReference>
<dbReference type="PANTHER" id="PTHR31198:SF1">
    <property type="entry name" value="CENTROSOMAL AT-AC SPLICING FACTOR"/>
    <property type="match status" value="1"/>
</dbReference>
<dbReference type="PANTHER" id="PTHR31198">
    <property type="entry name" value="COILED-COIL DOMAIN-CONTAINING PROTEIN 84"/>
    <property type="match status" value="1"/>
</dbReference>
<feature type="region of interest" description="Disordered" evidence="1">
    <location>
        <begin position="374"/>
        <end position="416"/>
    </location>
</feature>
<evidence type="ECO:0008006" key="4">
    <source>
        <dbReference type="Google" id="ProtNLM"/>
    </source>
</evidence>
<proteinExistence type="predicted"/>
<evidence type="ECO:0000256" key="1">
    <source>
        <dbReference type="SAM" id="MobiDB-lite"/>
    </source>
</evidence>
<evidence type="ECO:0000313" key="2">
    <source>
        <dbReference type="EMBL" id="EEF51782.1"/>
    </source>
</evidence>
<sequence length="416" mass="47570">MKQKINNGFEFCKVCNLNHDQGQRHKYFPNHKKSLSAFLSRFQNKLADIRFFLKNPSLLRPEHSYRNRLWCVFCDTDIIEIGSSFACANAINHLASADHLKNLKHFLWKCGGGMDRLDTFRILESDVDKWEKKCKSLKNEGASSSDEFCVLKIGPSNDIQNELNCRNINEFENNTFDPLKSNVSNGVMPLLYYTNEYQISQSAVTNAGSFLFDTVSPLPVDACSSTSLLSSNDLTGICNTFIFHLFCSANLFVCFMSNTLSGFYTHSFFCDSQHMTQISTMPAKEAGINVHSGAPPPWLEATEENQLNVQLRPISSSFISLSNKPRKKLNPNRVGAAWAERRKIEMELEKRGEIVSNYEINWLPDFGRVWQSGSRRESRKEFEKEKQKLSKVESPSDMPITIQPYISKRMRRDACE</sequence>
<dbReference type="STRING" id="3988.B9RAF5"/>
<protein>
    <recommendedName>
        <fullName evidence="4">TITAN-like protein</fullName>
    </recommendedName>
</protein>
<dbReference type="InterPro" id="IPR028015">
    <property type="entry name" value="CCDC84-like"/>
</dbReference>
<organism evidence="2 3">
    <name type="scientific">Ricinus communis</name>
    <name type="common">Castor bean</name>
    <dbReference type="NCBI Taxonomy" id="3988"/>
    <lineage>
        <taxon>Eukaryota</taxon>
        <taxon>Viridiplantae</taxon>
        <taxon>Streptophyta</taxon>
        <taxon>Embryophyta</taxon>
        <taxon>Tracheophyta</taxon>
        <taxon>Spermatophyta</taxon>
        <taxon>Magnoliopsida</taxon>
        <taxon>eudicotyledons</taxon>
        <taxon>Gunneridae</taxon>
        <taxon>Pentapetalae</taxon>
        <taxon>rosids</taxon>
        <taxon>fabids</taxon>
        <taxon>Malpighiales</taxon>
        <taxon>Euphorbiaceae</taxon>
        <taxon>Acalyphoideae</taxon>
        <taxon>Acalypheae</taxon>
        <taxon>Ricinus</taxon>
    </lineage>
</organism>
<dbReference type="InParanoid" id="B9RAF5"/>
<dbReference type="FunCoup" id="B9RAF5">
    <property type="interactions" value="1602"/>
</dbReference>
<evidence type="ECO:0000313" key="3">
    <source>
        <dbReference type="Proteomes" id="UP000008311"/>
    </source>
</evidence>
<reference evidence="3" key="1">
    <citation type="journal article" date="2010" name="Nat. Biotechnol.">
        <title>Draft genome sequence of the oilseed species Ricinus communis.</title>
        <authorList>
            <person name="Chan A.P."/>
            <person name="Crabtree J."/>
            <person name="Zhao Q."/>
            <person name="Lorenzi H."/>
            <person name="Orvis J."/>
            <person name="Puiu D."/>
            <person name="Melake-Berhan A."/>
            <person name="Jones K.M."/>
            <person name="Redman J."/>
            <person name="Chen G."/>
            <person name="Cahoon E.B."/>
            <person name="Gedil M."/>
            <person name="Stanke M."/>
            <person name="Haas B.J."/>
            <person name="Wortman J.R."/>
            <person name="Fraser-Liggett C.M."/>
            <person name="Ravel J."/>
            <person name="Rabinowicz P.D."/>
        </authorList>
    </citation>
    <scope>NUCLEOTIDE SEQUENCE [LARGE SCALE GENOMIC DNA]</scope>
    <source>
        <strain evidence="3">cv. Hale</strain>
    </source>
</reference>
<accession>B9RAF5</accession>
<dbReference type="AlphaFoldDB" id="B9RAF5"/>
<dbReference type="Pfam" id="PF14968">
    <property type="entry name" value="CCDC84"/>
    <property type="match status" value="1"/>
</dbReference>